<dbReference type="SUPFAM" id="SSF52833">
    <property type="entry name" value="Thioredoxin-like"/>
    <property type="match status" value="1"/>
</dbReference>
<dbReference type="Gene3D" id="3.40.30.10">
    <property type="entry name" value="Glutaredoxin"/>
    <property type="match status" value="1"/>
</dbReference>
<feature type="domain" description="Thioredoxin-like fold" evidence="1">
    <location>
        <begin position="34"/>
        <end position="180"/>
    </location>
</feature>
<gene>
    <name evidence="2" type="ORF">Bandiella_01210</name>
</gene>
<dbReference type="EMBL" id="CP110820">
    <property type="protein sequence ID" value="WPX97069.1"/>
    <property type="molecule type" value="Genomic_DNA"/>
</dbReference>
<dbReference type="Pfam" id="PF13462">
    <property type="entry name" value="Thioredoxin_4"/>
    <property type="match status" value="1"/>
</dbReference>
<proteinExistence type="predicted"/>
<keyword evidence="3" id="KW-1185">Reference proteome</keyword>
<accession>A0ABZ0UMX4</accession>
<protein>
    <submittedName>
        <fullName evidence="2">DsbA family protein</fullName>
    </submittedName>
</protein>
<evidence type="ECO:0000259" key="1">
    <source>
        <dbReference type="Pfam" id="PF13462"/>
    </source>
</evidence>
<evidence type="ECO:0000313" key="2">
    <source>
        <dbReference type="EMBL" id="WPX97069.1"/>
    </source>
</evidence>
<organism evidence="2 3">
    <name type="scientific">Candidatus Bandiella euplotis</name>
    <dbReference type="NCBI Taxonomy" id="1664265"/>
    <lineage>
        <taxon>Bacteria</taxon>
        <taxon>Pseudomonadati</taxon>
        <taxon>Pseudomonadota</taxon>
        <taxon>Alphaproteobacteria</taxon>
        <taxon>Rickettsiales</taxon>
        <taxon>Candidatus Midichloriaceae</taxon>
        <taxon>Candidatus Bandiella</taxon>
    </lineage>
</organism>
<dbReference type="InterPro" id="IPR012336">
    <property type="entry name" value="Thioredoxin-like_fold"/>
</dbReference>
<evidence type="ECO:0000313" key="3">
    <source>
        <dbReference type="Proteomes" id="UP001327219"/>
    </source>
</evidence>
<name>A0ABZ0UMX4_9RICK</name>
<dbReference type="Gene3D" id="1.10.40.80">
    <property type="match status" value="1"/>
</dbReference>
<reference evidence="2 3" key="1">
    <citation type="submission" date="2022-11" db="EMBL/GenBank/DDBJ databases">
        <title>Host association and intracellularity evolved multiple times independently in the Rickettsiales.</title>
        <authorList>
            <person name="Castelli M."/>
            <person name="Nardi T."/>
            <person name="Gammuto L."/>
            <person name="Bellinzona G."/>
            <person name="Sabaneyeva E."/>
            <person name="Potekhin A."/>
            <person name="Serra V."/>
            <person name="Petroni G."/>
            <person name="Sassera D."/>
        </authorList>
    </citation>
    <scope>NUCLEOTIDE SEQUENCE [LARGE SCALE GENOMIC DNA]</scope>
    <source>
        <strain evidence="2 3">NDG2</strain>
    </source>
</reference>
<dbReference type="Proteomes" id="UP001327219">
    <property type="component" value="Chromosome"/>
</dbReference>
<dbReference type="InterPro" id="IPR036249">
    <property type="entry name" value="Thioredoxin-like_sf"/>
</dbReference>
<sequence>MIRNFICFFCFLVVFFTKVWAEDYPDRSEVLRFNEQDHYIGNVKAKVVLIEYSALSCPGCASFHRDVFPKIKEHYIDSGEVLYILRDYPANEPALYGAILANCFPQEYFRIIDVLFNSQNSWAFRKDFKKVLQNISRLSGLNPIKLKQCFENKDMANLILAKSYTSMKVLEINHTPTFLLGVFINR</sequence>